<feature type="compositionally biased region" description="Low complexity" evidence="1">
    <location>
        <begin position="266"/>
        <end position="292"/>
    </location>
</feature>
<feature type="compositionally biased region" description="Low complexity" evidence="1">
    <location>
        <begin position="323"/>
        <end position="337"/>
    </location>
</feature>
<protein>
    <submittedName>
        <fullName evidence="2">Uncharacterized protein</fullName>
    </submittedName>
</protein>
<comment type="caution">
    <text evidence="2">The sequence shown here is derived from an EMBL/GenBank/DDBJ whole genome shotgun (WGS) entry which is preliminary data.</text>
</comment>
<feature type="compositionally biased region" description="Polar residues" evidence="1">
    <location>
        <begin position="171"/>
        <end position="200"/>
    </location>
</feature>
<evidence type="ECO:0000313" key="2">
    <source>
        <dbReference type="EMBL" id="CAE8718927.1"/>
    </source>
</evidence>
<proteinExistence type="predicted"/>
<feature type="region of interest" description="Disordered" evidence="1">
    <location>
        <begin position="110"/>
        <end position="227"/>
    </location>
</feature>
<organism evidence="2 3">
    <name type="scientific">Polarella glacialis</name>
    <name type="common">Dinoflagellate</name>
    <dbReference type="NCBI Taxonomy" id="89957"/>
    <lineage>
        <taxon>Eukaryota</taxon>
        <taxon>Sar</taxon>
        <taxon>Alveolata</taxon>
        <taxon>Dinophyceae</taxon>
        <taxon>Suessiales</taxon>
        <taxon>Suessiaceae</taxon>
        <taxon>Polarella</taxon>
    </lineage>
</organism>
<feature type="region of interest" description="Disordered" evidence="1">
    <location>
        <begin position="263"/>
        <end position="337"/>
    </location>
</feature>
<feature type="compositionally biased region" description="Pro residues" evidence="1">
    <location>
        <begin position="155"/>
        <end position="166"/>
    </location>
</feature>
<name>A0A813L8A7_POLGL</name>
<evidence type="ECO:0000313" key="3">
    <source>
        <dbReference type="Proteomes" id="UP000626109"/>
    </source>
</evidence>
<sequence>MAAFFTRAMDGGQVVRAFIRLEGFGLCAEIALDVAAGKELAMFDATWSLVAAHADSELPGEVSSGYPAVAPGIIAFVGELDQMKAAAIAAVMASSSSATRCRDSFGSCSGNTLQVPKPPAPSGPAGAGIGRRNLPRLGSEPSMYTGGASSQDRLPVPPAPQRPTAPPGQTFRRSSGTFRKTQSSPDVQAAGQTSSPSSGPKQGEEDRNSSSFGAEEVDFSPSNLHFTTEAPISSVRLRMMQHRQCAVQALSELPALEYLAGSALESRQSSGSSSCSGSSASSSTSSLSSKGSSTERRGTGKPPPSPQIAPNCRTSASGGGGTNNDKNNSNSNNKNNT</sequence>
<evidence type="ECO:0000256" key="1">
    <source>
        <dbReference type="SAM" id="MobiDB-lite"/>
    </source>
</evidence>
<dbReference type="EMBL" id="CAJNNW010033447">
    <property type="protein sequence ID" value="CAE8718927.1"/>
    <property type="molecule type" value="Genomic_DNA"/>
</dbReference>
<accession>A0A813L8A7</accession>
<dbReference type="Proteomes" id="UP000626109">
    <property type="component" value="Unassembled WGS sequence"/>
</dbReference>
<gene>
    <name evidence="2" type="ORF">PGLA2088_LOCUS40359</name>
</gene>
<reference evidence="2" key="1">
    <citation type="submission" date="2021-02" db="EMBL/GenBank/DDBJ databases">
        <authorList>
            <person name="Dougan E. K."/>
            <person name="Rhodes N."/>
            <person name="Thang M."/>
            <person name="Chan C."/>
        </authorList>
    </citation>
    <scope>NUCLEOTIDE SEQUENCE</scope>
</reference>
<dbReference type="AlphaFoldDB" id="A0A813L8A7"/>